<dbReference type="Gene3D" id="3.40.50.2000">
    <property type="entry name" value="Glycogen Phosphorylase B"/>
    <property type="match status" value="2"/>
</dbReference>
<dbReference type="Pfam" id="PF00201">
    <property type="entry name" value="UDPGT"/>
    <property type="match status" value="1"/>
</dbReference>
<accession>A0A150IVV3</accession>
<evidence type="ECO:0000256" key="2">
    <source>
        <dbReference type="ARBA" id="ARBA00022679"/>
    </source>
</evidence>
<dbReference type="Proteomes" id="UP000075578">
    <property type="component" value="Unassembled WGS sequence"/>
</dbReference>
<sequence length="421" mass="48053">MALILFLPYAHQLGTTFGLIELANIFSSLGDDIVFAGEGPYIKLAKTSGFKVVKLIEIPFKEYRKVVDSGNINFHNKTTLEGHVKEELNLLKKLKPDLVITQGRTSTIIGCRILNIPYISLTVSFLTEYYDLPYEIPETFSLFPLTKIPLLGQIMNNNAKRFVVSKAKNAAKVYNVILRNYKMPPIKSMYDAYAGEYLTLIPESRLLFPINNLAPKNKYIFTGPLQNRTDIHPIPDWITKTKEKDGKFIYLSMGSSSDKLYPYMLGRLSSIFNKKENYSIITNSCNLLKKELPLPNNVFLTNTAPARIMMQLADITICHGGKGTIYDSLLNRVPIFGIPQQAEQELNLRRIKTLGLGDYILSTKIRKISDQELFQKIDNLINNKKIKKQLEYYSVEIHKEMQALNQIIEDIHFTINESKNL</sequence>
<proteinExistence type="predicted"/>
<keyword evidence="1" id="KW-0328">Glycosyltransferase</keyword>
<comment type="caution">
    <text evidence="3">The sequence shown here is derived from an EMBL/GenBank/DDBJ whole genome shotgun (WGS) entry which is preliminary data.</text>
</comment>
<evidence type="ECO:0000313" key="4">
    <source>
        <dbReference type="Proteomes" id="UP000075578"/>
    </source>
</evidence>
<dbReference type="EMBL" id="LNGD01000114">
    <property type="protein sequence ID" value="KYC49129.1"/>
    <property type="molecule type" value="Genomic_DNA"/>
</dbReference>
<dbReference type="PANTHER" id="PTHR48043">
    <property type="entry name" value="EG:EG0003.4 PROTEIN-RELATED"/>
    <property type="match status" value="1"/>
</dbReference>
<name>A0A150IVV3_9EURY</name>
<evidence type="ECO:0008006" key="5">
    <source>
        <dbReference type="Google" id="ProtNLM"/>
    </source>
</evidence>
<keyword evidence="2" id="KW-0808">Transferase</keyword>
<dbReference type="InterPro" id="IPR050271">
    <property type="entry name" value="UDP-glycosyltransferase"/>
</dbReference>
<gene>
    <name evidence="3" type="ORF">AMQ74_01481</name>
</gene>
<organism evidence="3 4">
    <name type="scientific">Candidatus Methanofastidiosum methylothiophilum</name>
    <dbReference type="NCBI Taxonomy" id="1705564"/>
    <lineage>
        <taxon>Archaea</taxon>
        <taxon>Methanobacteriati</taxon>
        <taxon>Methanobacteriota</taxon>
        <taxon>Stenosarchaea group</taxon>
        <taxon>Candidatus Methanofastidiosia</taxon>
        <taxon>Candidatus Methanofastidiosales</taxon>
        <taxon>Candidatus Methanofastidiosaceae</taxon>
        <taxon>Candidatus Methanofastidiosum</taxon>
    </lineage>
</organism>
<reference evidence="3 4" key="1">
    <citation type="journal article" date="2016" name="ISME J.">
        <title>Chasing the elusive Euryarchaeota class WSA2: genomes reveal a uniquely fastidious methyl-reducing methanogen.</title>
        <authorList>
            <person name="Nobu M.K."/>
            <person name="Narihiro T."/>
            <person name="Kuroda K."/>
            <person name="Mei R."/>
            <person name="Liu W.T."/>
        </authorList>
    </citation>
    <scope>NUCLEOTIDE SEQUENCE [LARGE SCALE GENOMIC DNA]</scope>
    <source>
        <strain evidence="3">U1lsi0528_Bin089</strain>
    </source>
</reference>
<dbReference type="SUPFAM" id="SSF53756">
    <property type="entry name" value="UDP-Glycosyltransferase/glycogen phosphorylase"/>
    <property type="match status" value="1"/>
</dbReference>
<dbReference type="GO" id="GO:0008194">
    <property type="term" value="F:UDP-glycosyltransferase activity"/>
    <property type="evidence" value="ECO:0007669"/>
    <property type="project" value="InterPro"/>
</dbReference>
<dbReference type="InterPro" id="IPR002213">
    <property type="entry name" value="UDP_glucos_trans"/>
</dbReference>
<evidence type="ECO:0000256" key="1">
    <source>
        <dbReference type="ARBA" id="ARBA00022676"/>
    </source>
</evidence>
<dbReference type="AlphaFoldDB" id="A0A150IVV3"/>
<protein>
    <recommendedName>
        <fullName evidence="5">Glycosyl transferase family 28 C-terminal domain-containing protein</fullName>
    </recommendedName>
</protein>
<evidence type="ECO:0000313" key="3">
    <source>
        <dbReference type="EMBL" id="KYC49129.1"/>
    </source>
</evidence>
<dbReference type="PANTHER" id="PTHR48043:SF145">
    <property type="entry name" value="FI06409P-RELATED"/>
    <property type="match status" value="1"/>
</dbReference>